<reference evidence="1 2" key="1">
    <citation type="submission" date="2023-07" db="EMBL/GenBank/DDBJ databases">
        <title>Sorghum-associated microbial communities from plants grown in Nebraska, USA.</title>
        <authorList>
            <person name="Schachtman D."/>
        </authorList>
    </citation>
    <scope>NUCLEOTIDE SEQUENCE [LARGE SCALE GENOMIC DNA]</scope>
    <source>
        <strain evidence="1 2">BE308</strain>
    </source>
</reference>
<evidence type="ECO:0000313" key="1">
    <source>
        <dbReference type="EMBL" id="MDR7308391.1"/>
    </source>
</evidence>
<dbReference type="Proteomes" id="UP001268089">
    <property type="component" value="Unassembled WGS sequence"/>
</dbReference>
<dbReference type="RefSeq" id="WP_310345644.1">
    <property type="nucleotide sequence ID" value="NZ_JAVDXO010000010.1"/>
</dbReference>
<gene>
    <name evidence="1" type="ORF">J2X15_003700</name>
</gene>
<keyword evidence="2" id="KW-1185">Reference proteome</keyword>
<proteinExistence type="predicted"/>
<dbReference type="EMBL" id="JAVDXO010000010">
    <property type="protein sequence ID" value="MDR7308391.1"/>
    <property type="molecule type" value="Genomic_DNA"/>
</dbReference>
<accession>A0ABU1ZS64</accession>
<evidence type="ECO:0000313" key="2">
    <source>
        <dbReference type="Proteomes" id="UP001268089"/>
    </source>
</evidence>
<protein>
    <submittedName>
        <fullName evidence="1">Uncharacterized protein</fullName>
    </submittedName>
</protein>
<comment type="caution">
    <text evidence="1">The sequence shown here is derived from an EMBL/GenBank/DDBJ whole genome shotgun (WGS) entry which is preliminary data.</text>
</comment>
<name>A0ABU1ZS64_9BURK</name>
<organism evidence="1 2">
    <name type="scientific">Rhodoferax saidenbachensis</name>
    <dbReference type="NCBI Taxonomy" id="1484693"/>
    <lineage>
        <taxon>Bacteria</taxon>
        <taxon>Pseudomonadati</taxon>
        <taxon>Pseudomonadota</taxon>
        <taxon>Betaproteobacteria</taxon>
        <taxon>Burkholderiales</taxon>
        <taxon>Comamonadaceae</taxon>
        <taxon>Rhodoferax</taxon>
    </lineage>
</organism>
<sequence length="96" mass="10255">MTTTTLHNRPFTPNARPSVGEALRALGVSAQNLVLALWSTATARTAVQAKAHTALDEVSYLRGLADDALAKDPGFAQDLYAMADRMEREALATQVA</sequence>